<dbReference type="OrthoDB" id="9812769at2"/>
<dbReference type="AlphaFoldDB" id="Q1K2D3"/>
<dbReference type="GO" id="GO:0045259">
    <property type="term" value="C:proton-transporting ATP synthase complex"/>
    <property type="evidence" value="ECO:0007669"/>
    <property type="project" value="UniProtKB-KW"/>
</dbReference>
<dbReference type="Gene3D" id="3.40.1380.10">
    <property type="match status" value="1"/>
</dbReference>
<evidence type="ECO:0000256" key="6">
    <source>
        <dbReference type="ARBA" id="ARBA00023065"/>
    </source>
</evidence>
<dbReference type="Gene3D" id="1.10.287.80">
    <property type="entry name" value="ATP synthase, gamma subunit, helix hairpin domain"/>
    <property type="match status" value="1"/>
</dbReference>
<keyword evidence="9" id="KW-0066">ATP synthesis</keyword>
<keyword evidence="5" id="KW-0375">Hydrogen ion transport</keyword>
<dbReference type="Proteomes" id="UP000005695">
    <property type="component" value="Unassembled WGS sequence"/>
</dbReference>
<dbReference type="CDD" id="cd12151">
    <property type="entry name" value="F1-ATPase_gamma"/>
    <property type="match status" value="1"/>
</dbReference>
<comment type="similarity">
    <text evidence="3">Belongs to the ATPase gamma chain family.</text>
</comment>
<dbReference type="GO" id="GO:0046933">
    <property type="term" value="F:proton-transporting ATP synthase activity, rotational mechanism"/>
    <property type="evidence" value="ECO:0007669"/>
    <property type="project" value="InterPro"/>
</dbReference>
<comment type="caution">
    <text evidence="10">The sequence shown here is derived from an EMBL/GenBank/DDBJ whole genome shotgun (WGS) entry which is preliminary data.</text>
</comment>
<dbReference type="InterPro" id="IPR000131">
    <property type="entry name" value="ATP_synth_F1_gsu"/>
</dbReference>
<reference evidence="10" key="2">
    <citation type="submission" date="2006-05" db="EMBL/GenBank/DDBJ databases">
        <title>Sequencing of the draft genome and assembly of Desulfuromonas acetoxidans DSM 684.</title>
        <authorList>
            <consortium name="US DOE Joint Genome Institute (JGI-PGF)"/>
            <person name="Copeland A."/>
            <person name="Lucas S."/>
            <person name="Lapidus A."/>
            <person name="Barry K."/>
            <person name="Detter J.C."/>
            <person name="Glavina del Rio T."/>
            <person name="Hammon N."/>
            <person name="Israni S."/>
            <person name="Dalin E."/>
            <person name="Tice H."/>
            <person name="Bruce D."/>
            <person name="Pitluck S."/>
            <person name="Richardson P."/>
        </authorList>
    </citation>
    <scope>NUCLEOTIDE SEQUENCE [LARGE SCALE GENOMIC DNA]</scope>
    <source>
        <strain evidence="10">DSM 684</strain>
    </source>
</reference>
<evidence type="ECO:0000256" key="9">
    <source>
        <dbReference type="ARBA" id="ARBA00023310"/>
    </source>
</evidence>
<dbReference type="InterPro" id="IPR017709">
    <property type="entry name" value="Alt_ATP_synth_F1_gsu"/>
</dbReference>
<evidence type="ECO:0000256" key="8">
    <source>
        <dbReference type="ARBA" id="ARBA00023196"/>
    </source>
</evidence>
<proteinExistence type="inferred from homology"/>
<dbReference type="Pfam" id="PF00231">
    <property type="entry name" value="ATP-synt"/>
    <property type="match status" value="1"/>
</dbReference>
<evidence type="ECO:0000256" key="5">
    <source>
        <dbReference type="ARBA" id="ARBA00022781"/>
    </source>
</evidence>
<protein>
    <submittedName>
        <fullName evidence="10">H+-transporting two-sector ATPase, gamma subunit</fullName>
    </submittedName>
</protein>
<comment type="subcellular location">
    <subcellularLocation>
        <location evidence="2">Membrane</location>
        <topology evidence="2">Peripheral membrane protein</topology>
    </subcellularLocation>
</comment>
<dbReference type="SUPFAM" id="SSF52943">
    <property type="entry name" value="ATP synthase (F1-ATPase), gamma subunit"/>
    <property type="match status" value="1"/>
</dbReference>
<keyword evidence="8" id="KW-0139">CF(1)</keyword>
<gene>
    <name evidence="10" type="ORF">Dace_2601</name>
</gene>
<evidence type="ECO:0000313" key="11">
    <source>
        <dbReference type="Proteomes" id="UP000005695"/>
    </source>
</evidence>
<evidence type="ECO:0000256" key="7">
    <source>
        <dbReference type="ARBA" id="ARBA00023136"/>
    </source>
</evidence>
<dbReference type="RefSeq" id="WP_005998480.1">
    <property type="nucleotide sequence ID" value="NZ_AAEW02000004.1"/>
</dbReference>
<evidence type="ECO:0000256" key="2">
    <source>
        <dbReference type="ARBA" id="ARBA00004170"/>
    </source>
</evidence>
<keyword evidence="4" id="KW-0813">Transport</keyword>
<dbReference type="InterPro" id="IPR035968">
    <property type="entry name" value="ATP_synth_F1_ATPase_gsu"/>
</dbReference>
<evidence type="ECO:0000256" key="1">
    <source>
        <dbReference type="ARBA" id="ARBA00003456"/>
    </source>
</evidence>
<evidence type="ECO:0000256" key="3">
    <source>
        <dbReference type="ARBA" id="ARBA00007681"/>
    </source>
</evidence>
<dbReference type="PRINTS" id="PR00126">
    <property type="entry name" value="ATPASEGAMMA"/>
</dbReference>
<dbReference type="PANTHER" id="PTHR11693:SF22">
    <property type="entry name" value="ATP SYNTHASE SUBUNIT GAMMA, MITOCHONDRIAL"/>
    <property type="match status" value="1"/>
</dbReference>
<name>Q1K2D3_DESA6</name>
<evidence type="ECO:0000256" key="4">
    <source>
        <dbReference type="ARBA" id="ARBA00022448"/>
    </source>
</evidence>
<evidence type="ECO:0000313" key="10">
    <source>
        <dbReference type="EMBL" id="EAT16506.1"/>
    </source>
</evidence>
<dbReference type="NCBIfam" id="TIGR03323">
    <property type="entry name" value="alt_F1F0_F1_gam"/>
    <property type="match status" value="1"/>
</dbReference>
<organism evidence="10 11">
    <name type="scientific">Desulfuromonas acetoxidans (strain DSM 684 / 11070)</name>
    <dbReference type="NCBI Taxonomy" id="281689"/>
    <lineage>
        <taxon>Bacteria</taxon>
        <taxon>Pseudomonadati</taxon>
        <taxon>Thermodesulfobacteriota</taxon>
        <taxon>Desulfuromonadia</taxon>
        <taxon>Desulfuromonadales</taxon>
        <taxon>Desulfuromonadaceae</taxon>
        <taxon>Desulfuromonas</taxon>
    </lineage>
</organism>
<reference evidence="10" key="1">
    <citation type="submission" date="2006-05" db="EMBL/GenBank/DDBJ databases">
        <title>Annotation of the draft genome assembly of Desulfuromonas acetoxidans DSM 684.</title>
        <authorList>
            <consortium name="US DOE Joint Genome Institute (JGI-ORNL)"/>
            <person name="Larimer F."/>
            <person name="Land M."/>
            <person name="Hauser L."/>
        </authorList>
    </citation>
    <scope>NUCLEOTIDE SEQUENCE [LARGE SCALE GENOMIC DNA]</scope>
    <source>
        <strain evidence="10">DSM 684</strain>
    </source>
</reference>
<dbReference type="EMBL" id="AAEW02000004">
    <property type="protein sequence ID" value="EAT16506.1"/>
    <property type="molecule type" value="Genomic_DNA"/>
</dbReference>
<comment type="function">
    <text evidence="1">Produces ATP from ADP in the presence of a proton gradient across the membrane. The gamma chain is believed to be important in regulating ATPase activity and the flow of protons through the CF(0) complex.</text>
</comment>
<dbReference type="PANTHER" id="PTHR11693">
    <property type="entry name" value="ATP SYNTHASE GAMMA CHAIN"/>
    <property type="match status" value="1"/>
</dbReference>
<accession>Q1K2D3</accession>
<keyword evidence="6" id="KW-0406">Ion transport</keyword>
<sequence length="292" mass="32845">MSDTLLGLQRKINSATDLAGVVRTMKALAASSINQYEEAVESLRHYGHTVDLGLSACLRALPANFKNNQQDPPLTLVLIFGSDQGLVGQFNESLVAFALKKLPRNKPRHLIAIGERIAGQLETHNHAADQVYRIPTSVDSITELGIDLQLDNADLSLTPQRHGMQVFYNAPHLGTTYVPRMRTILPLDLAWQEELSRLDWPSSALPEICGRLDDTFIALLKEYLFISFFQACAESLASENICRLTAMQRAEKNIQDQLDSLQRTYHRRRQDTIDAELFDVTFGFEQLNHEGR</sequence>
<keyword evidence="11" id="KW-1185">Reference proteome</keyword>
<keyword evidence="7" id="KW-0472">Membrane</keyword>